<dbReference type="RefSeq" id="WP_349877501.1">
    <property type="nucleotide sequence ID" value="NZ_CP157974.1"/>
</dbReference>
<organism evidence="1">
    <name type="scientific">Micromonospora sp. HUAS YX12</name>
    <dbReference type="NCBI Taxonomy" id="3156396"/>
    <lineage>
        <taxon>Bacteria</taxon>
        <taxon>Bacillati</taxon>
        <taxon>Actinomycetota</taxon>
        <taxon>Actinomycetes</taxon>
        <taxon>Micromonosporales</taxon>
        <taxon>Micromonosporaceae</taxon>
        <taxon>Micromonospora</taxon>
    </lineage>
</organism>
<dbReference type="EMBL" id="CP157974">
    <property type="protein sequence ID" value="XBT81077.1"/>
    <property type="molecule type" value="Genomic_DNA"/>
</dbReference>
<sequence>MISLVERDRGGHPRRVEWTDDLTVRLARGTSVPALVRYLRAAEAEGTRRGDVLAVLTERFALPFDDARLAMDRVRGGVVRAASGNPANQPDPVMDPLAWTSYRLALGLPVDDGDPGPSPGERAAAQALLDGARRGEPTRGTEDVAVALEVARLAVVSPQRDRIGFHLLLQAATALSVAAEACIARLGQQPCAEEGSQEWVDGVALAAAARRVTAEFAARPDPELEERGLDLVGRIVTRLLGQCHAFVGRAMIESARCALRNGAPDRAAARAEAVVDDFTMLLDHFEVDDPFDEDIIAVGYLRAAVDLLVEVRGGSAELDALRHRIEEVLAGSSID</sequence>
<name>A0AAU7QYU3_9ACTN</name>
<dbReference type="AlphaFoldDB" id="A0AAU7QYU3"/>
<accession>A0AAU7QYU3</accession>
<proteinExistence type="predicted"/>
<gene>
    <name evidence="1" type="ORF">ABIH81_26015</name>
</gene>
<protein>
    <submittedName>
        <fullName evidence="1">Uncharacterized protein</fullName>
    </submittedName>
</protein>
<evidence type="ECO:0000313" key="1">
    <source>
        <dbReference type="EMBL" id="XBT81077.1"/>
    </source>
</evidence>
<reference evidence="1" key="1">
    <citation type="submission" date="2024-06" db="EMBL/GenBank/DDBJ databases">
        <title>Micromonospora sp. strain HUAS YX12 genome sequences.</title>
        <authorList>
            <person name="Mo P."/>
        </authorList>
    </citation>
    <scope>NUCLEOTIDE SEQUENCE</scope>
    <source>
        <strain evidence="1">HUAS YX12</strain>
    </source>
</reference>